<dbReference type="Gene3D" id="3.40.50.1980">
    <property type="entry name" value="Nitrogenase molybdenum iron protein domain"/>
    <property type="match status" value="2"/>
</dbReference>
<dbReference type="InterPro" id="IPR002491">
    <property type="entry name" value="ABC_transptr_periplasmic_BD"/>
</dbReference>
<accession>A0A239LDD2</accession>
<dbReference type="RefSeq" id="WP_089234844.1">
    <property type="nucleotide sequence ID" value="NZ_FZOY01000009.1"/>
</dbReference>
<keyword evidence="4" id="KW-0408">Iron</keyword>
<evidence type="ECO:0000256" key="5">
    <source>
        <dbReference type="ARBA" id="ARBA00022729"/>
    </source>
</evidence>
<proteinExistence type="inferred from homology"/>
<dbReference type="EMBL" id="FZOY01000009">
    <property type="protein sequence ID" value="SNT27544.1"/>
    <property type="molecule type" value="Genomic_DNA"/>
</dbReference>
<keyword evidence="3" id="KW-0813">Transport</keyword>
<keyword evidence="4" id="KW-0410">Iron transport</keyword>
<evidence type="ECO:0000259" key="7">
    <source>
        <dbReference type="PROSITE" id="PS50983"/>
    </source>
</evidence>
<reference evidence="8 9" key="1">
    <citation type="submission" date="2017-06" db="EMBL/GenBank/DDBJ databases">
        <authorList>
            <person name="Kim H.J."/>
            <person name="Triplett B.A."/>
        </authorList>
    </citation>
    <scope>NUCLEOTIDE SEQUENCE [LARGE SCALE GENOMIC DNA]</scope>
    <source>
        <strain evidence="8 9">DSM 29339</strain>
    </source>
</reference>
<dbReference type="SUPFAM" id="SSF53807">
    <property type="entry name" value="Helical backbone' metal receptor"/>
    <property type="match status" value="1"/>
</dbReference>
<dbReference type="OrthoDB" id="63946at2"/>
<feature type="chain" id="PRO_5013167592" evidence="6">
    <location>
        <begin position="24"/>
        <end position="302"/>
    </location>
</feature>
<dbReference type="Proteomes" id="UP000198426">
    <property type="component" value="Unassembled WGS sequence"/>
</dbReference>
<comment type="subcellular location">
    <subcellularLocation>
        <location evidence="1">Cell envelope</location>
    </subcellularLocation>
</comment>
<keyword evidence="9" id="KW-1185">Reference proteome</keyword>
<evidence type="ECO:0000256" key="1">
    <source>
        <dbReference type="ARBA" id="ARBA00004196"/>
    </source>
</evidence>
<evidence type="ECO:0000256" key="4">
    <source>
        <dbReference type="ARBA" id="ARBA00022496"/>
    </source>
</evidence>
<feature type="domain" description="Fe/B12 periplasmic-binding" evidence="7">
    <location>
        <begin position="44"/>
        <end position="302"/>
    </location>
</feature>
<name>A0A239LDD2_9RHOB</name>
<protein>
    <submittedName>
        <fullName evidence="8">Iron complex transport system substrate-binding protein</fullName>
    </submittedName>
</protein>
<dbReference type="GO" id="GO:0030288">
    <property type="term" value="C:outer membrane-bounded periplasmic space"/>
    <property type="evidence" value="ECO:0007669"/>
    <property type="project" value="TreeGrafter"/>
</dbReference>
<evidence type="ECO:0000313" key="8">
    <source>
        <dbReference type="EMBL" id="SNT27544.1"/>
    </source>
</evidence>
<dbReference type="Pfam" id="PF01497">
    <property type="entry name" value="Peripla_BP_2"/>
    <property type="match status" value="1"/>
</dbReference>
<gene>
    <name evidence="8" type="ORF">SAMN05421757_10992</name>
</gene>
<evidence type="ECO:0000256" key="6">
    <source>
        <dbReference type="SAM" id="SignalP"/>
    </source>
</evidence>
<organism evidence="8 9">
    <name type="scientific">Tropicimonas sediminicola</name>
    <dbReference type="NCBI Taxonomy" id="1031541"/>
    <lineage>
        <taxon>Bacteria</taxon>
        <taxon>Pseudomonadati</taxon>
        <taxon>Pseudomonadota</taxon>
        <taxon>Alphaproteobacteria</taxon>
        <taxon>Rhodobacterales</taxon>
        <taxon>Roseobacteraceae</taxon>
        <taxon>Tropicimonas</taxon>
    </lineage>
</organism>
<dbReference type="CDD" id="cd01140">
    <property type="entry name" value="FatB"/>
    <property type="match status" value="1"/>
</dbReference>
<dbReference type="PROSITE" id="PS50983">
    <property type="entry name" value="FE_B12_PBP"/>
    <property type="match status" value="1"/>
</dbReference>
<dbReference type="AlphaFoldDB" id="A0A239LDD2"/>
<keyword evidence="5 6" id="KW-0732">Signal</keyword>
<sequence>MNRITGGTAAAFALAAMLSTASAAETVSIETARGPVEAPEVPATIAAFDVAAIDTLDALGVTVAAVPQPLYVPYLEDLTGIAQPVGSLFEPDFEALAILAPDLIVAGGRSSSQVDALARIAPTLDMTISGDTLIADAKARIDAYGTLMGLEDKAAELKAGLDAKLTQARAAVDGKGDALILMANGPKISAYGAGSRFGWLHRELALPEAVEGVDVQTHGEAVSFEFVAEADPDWLIVVDRGAAIGEEGAGAAETLDNQLVAGTKAWKNGHVIYVDPASIYIAGGGVQSITGILDQLIAAFEG</sequence>
<evidence type="ECO:0000256" key="2">
    <source>
        <dbReference type="ARBA" id="ARBA00008814"/>
    </source>
</evidence>
<dbReference type="InterPro" id="IPR033870">
    <property type="entry name" value="FatB"/>
</dbReference>
<dbReference type="PANTHER" id="PTHR30532">
    <property type="entry name" value="IRON III DICITRATE-BINDING PERIPLASMIC PROTEIN"/>
    <property type="match status" value="1"/>
</dbReference>
<comment type="similarity">
    <text evidence="2">Belongs to the bacterial solute-binding protein 8 family.</text>
</comment>
<keyword evidence="4" id="KW-0406">Ion transport</keyword>
<dbReference type="PANTHER" id="PTHR30532:SF28">
    <property type="entry name" value="PETROBACTIN-BINDING PROTEIN YCLQ"/>
    <property type="match status" value="1"/>
</dbReference>
<evidence type="ECO:0000313" key="9">
    <source>
        <dbReference type="Proteomes" id="UP000198426"/>
    </source>
</evidence>
<feature type="signal peptide" evidence="6">
    <location>
        <begin position="1"/>
        <end position="23"/>
    </location>
</feature>
<evidence type="ECO:0000256" key="3">
    <source>
        <dbReference type="ARBA" id="ARBA00022448"/>
    </source>
</evidence>
<dbReference type="InterPro" id="IPR051313">
    <property type="entry name" value="Bact_iron-sidero_bind"/>
</dbReference>
<dbReference type="GO" id="GO:1901678">
    <property type="term" value="P:iron coordination entity transport"/>
    <property type="evidence" value="ECO:0007669"/>
    <property type="project" value="UniProtKB-ARBA"/>
</dbReference>